<keyword evidence="11" id="KW-1185">Reference proteome</keyword>
<keyword evidence="8" id="KW-0732">Signal</keyword>
<dbReference type="HOGENOM" id="CLU_323582_0_0_6"/>
<evidence type="ECO:0000256" key="6">
    <source>
        <dbReference type="ARBA" id="ARBA00023049"/>
    </source>
</evidence>
<dbReference type="GO" id="GO:0005615">
    <property type="term" value="C:extracellular space"/>
    <property type="evidence" value="ECO:0007669"/>
    <property type="project" value="TreeGrafter"/>
</dbReference>
<dbReference type="SUPFAM" id="SSF52317">
    <property type="entry name" value="Class I glutamine amidotransferase-like"/>
    <property type="match status" value="1"/>
</dbReference>
<dbReference type="PANTHER" id="PTHR11705">
    <property type="entry name" value="PROTEASE FAMILY M14 CARBOXYPEPTIDASE A,B"/>
    <property type="match status" value="1"/>
</dbReference>
<dbReference type="EMBL" id="CP000851">
    <property type="protein sequence ID" value="ABV89321.1"/>
    <property type="molecule type" value="Genomic_DNA"/>
</dbReference>
<evidence type="ECO:0000256" key="4">
    <source>
        <dbReference type="ARBA" id="ARBA00022801"/>
    </source>
</evidence>
<dbReference type="Pfam" id="PF00246">
    <property type="entry name" value="Peptidase_M14"/>
    <property type="match status" value="1"/>
</dbReference>
<sequence length="850" mass="94956">MKNSMLRICLVFLCAFLISSSFFAEAKKTRLTDSPLYGVNTTSPEEFLGYPLGERLLRHDQINYYLKQIATQNPRVSLENTGQSHEARQQLTAVITSVNNQSKLDEILAQRQQVKYLGKQGGPLIIWLAYSIHGDEISGAHSALKLSHMLATSEDKWVKELLEQAVVLITPSQNPDGLDRFSTWATGYAGKVVVSDPNHKEHKQGWPTGRSNHYFADLNRDWLFLRHPESQGRVALFHRWQPHYVGDFHEMGHNFTYFFQPGVPERTHPLTPAGNQKLTAKLAAYHQAALDDNKQSYFSRQLFDDFFYGKGSTYPDINGAIGVLFEQASARGQQQDSVNGIVHLQEGIENQYATSISSLKGALALKSELEQYQAEFFKGKHQKAMKKKPRQAGLLLTTNKDPSRIRALTELLSQHKIEYYYLTNKLTQSGIDFGVDSSIFIPNKQAQSALLEAMFDDRSEFVDPTFYDISTWDLQHAFNLNLRRNVKLELSVLSQTPAEFVPPSWNKNAVALLIDWRDSQAALLLQQLLKQEIKVKFAAKPFSILSTNGEIDFAAGTLQVPLKQDNISASEIGQRVQQLAQQFKVNVIAANTSAASKGIDLGSPDFNLIKPIRPLIVSGKGTSVSEVGQLWYYLDNTLGVATTLVDSKDLTSITLADYSHVLLADGNYKTLSDRFARKLGQFTSEGGVVIAQKRALNWLSDSNLLKTDPRSERFYKQLFDADGLSFEQKSNFSAKQQIGGAIVELKLDTSHPISFGLNGDRLPVMKNKVLGFSQTTKAFSVAANYASEPLLSGYLAKEYQNSFSDSPAIIVESRNKGAIVALADNLLFRNIWLGSEKAYANALYFIPALH</sequence>
<dbReference type="AlphaFoldDB" id="A8H9T4"/>
<evidence type="ECO:0000256" key="3">
    <source>
        <dbReference type="ARBA" id="ARBA00022670"/>
    </source>
</evidence>
<keyword evidence="4" id="KW-0378">Hydrolase</keyword>
<evidence type="ECO:0000256" key="8">
    <source>
        <dbReference type="SAM" id="SignalP"/>
    </source>
</evidence>
<feature type="chain" id="PRO_5002720808" evidence="8">
    <location>
        <begin position="25"/>
        <end position="850"/>
    </location>
</feature>
<dbReference type="GO" id="GO:0006508">
    <property type="term" value="P:proteolysis"/>
    <property type="evidence" value="ECO:0007669"/>
    <property type="project" value="UniProtKB-KW"/>
</dbReference>
<protein>
    <submittedName>
        <fullName evidence="10">Peptidase M14 carboxypeptidase A</fullName>
    </submittedName>
</protein>
<dbReference type="Proteomes" id="UP000002608">
    <property type="component" value="Chromosome"/>
</dbReference>
<comment type="caution">
    <text evidence="7">Lacks conserved residue(s) required for the propagation of feature annotation.</text>
</comment>
<feature type="signal peptide" evidence="8">
    <location>
        <begin position="1"/>
        <end position="24"/>
    </location>
</feature>
<dbReference type="SUPFAM" id="SSF53187">
    <property type="entry name" value="Zn-dependent exopeptidases"/>
    <property type="match status" value="1"/>
</dbReference>
<evidence type="ECO:0000256" key="7">
    <source>
        <dbReference type="PROSITE-ProRule" id="PRU01379"/>
    </source>
</evidence>
<dbReference type="STRING" id="398579.Spea_4011"/>
<keyword evidence="5" id="KW-0862">Zinc</keyword>
<dbReference type="eggNOG" id="COG2866">
    <property type="taxonomic scope" value="Bacteria"/>
</dbReference>
<dbReference type="PROSITE" id="PS52035">
    <property type="entry name" value="PEPTIDASE_M14"/>
    <property type="match status" value="1"/>
</dbReference>
<feature type="domain" description="Peptidase M14" evidence="9">
    <location>
        <begin position="55"/>
        <end position="348"/>
    </location>
</feature>
<evidence type="ECO:0000256" key="2">
    <source>
        <dbReference type="ARBA" id="ARBA00005988"/>
    </source>
</evidence>
<dbReference type="Gene3D" id="3.40.630.10">
    <property type="entry name" value="Zn peptidases"/>
    <property type="match status" value="1"/>
</dbReference>
<evidence type="ECO:0000259" key="9">
    <source>
        <dbReference type="PROSITE" id="PS52035"/>
    </source>
</evidence>
<reference evidence="10 11" key="1">
    <citation type="submission" date="2007-10" db="EMBL/GenBank/DDBJ databases">
        <title>Complete sequence of Shewanella pealeana ATCC 700345.</title>
        <authorList>
            <consortium name="US DOE Joint Genome Institute"/>
            <person name="Copeland A."/>
            <person name="Lucas S."/>
            <person name="Lapidus A."/>
            <person name="Barry K."/>
            <person name="Glavina del Rio T."/>
            <person name="Dalin E."/>
            <person name="Tice H."/>
            <person name="Pitluck S."/>
            <person name="Chertkov O."/>
            <person name="Brettin T."/>
            <person name="Bruce D."/>
            <person name="Detter J.C."/>
            <person name="Han C."/>
            <person name="Schmutz J."/>
            <person name="Larimer F."/>
            <person name="Land M."/>
            <person name="Hauser L."/>
            <person name="Kyrpides N."/>
            <person name="Kim E."/>
            <person name="Zhao J.-S.Z."/>
            <person name="Manno D."/>
            <person name="Hawari J."/>
            <person name="Richardson P."/>
        </authorList>
    </citation>
    <scope>NUCLEOTIDE SEQUENCE [LARGE SCALE GENOMIC DNA]</scope>
    <source>
        <strain evidence="11">ATCC 700345 / ANG-SQ1</strain>
    </source>
</reference>
<comment type="cofactor">
    <cofactor evidence="1">
        <name>Zn(2+)</name>
        <dbReference type="ChEBI" id="CHEBI:29105"/>
    </cofactor>
</comment>
<proteinExistence type="inferred from homology"/>
<dbReference type="InterPro" id="IPR029062">
    <property type="entry name" value="Class_I_gatase-like"/>
</dbReference>
<keyword evidence="3" id="KW-0645">Protease</keyword>
<dbReference type="InterPro" id="IPR000834">
    <property type="entry name" value="Peptidase_M14"/>
</dbReference>
<dbReference type="PANTHER" id="PTHR11705:SF143">
    <property type="entry name" value="SLL0236 PROTEIN"/>
    <property type="match status" value="1"/>
</dbReference>
<keyword evidence="6" id="KW-0482">Metalloprotease</keyword>
<dbReference type="GO" id="GO:0004181">
    <property type="term" value="F:metallocarboxypeptidase activity"/>
    <property type="evidence" value="ECO:0007669"/>
    <property type="project" value="InterPro"/>
</dbReference>
<dbReference type="KEGG" id="spl:Spea_4011"/>
<evidence type="ECO:0000256" key="1">
    <source>
        <dbReference type="ARBA" id="ARBA00001947"/>
    </source>
</evidence>
<evidence type="ECO:0000313" key="10">
    <source>
        <dbReference type="EMBL" id="ABV89321.1"/>
    </source>
</evidence>
<evidence type="ECO:0000313" key="11">
    <source>
        <dbReference type="Proteomes" id="UP000002608"/>
    </source>
</evidence>
<gene>
    <name evidence="10" type="ordered locus">Spea_4011</name>
</gene>
<accession>A8H9T4</accession>
<evidence type="ECO:0000256" key="5">
    <source>
        <dbReference type="ARBA" id="ARBA00022833"/>
    </source>
</evidence>
<keyword evidence="10" id="KW-0121">Carboxypeptidase</keyword>
<comment type="similarity">
    <text evidence="2 7">Belongs to the peptidase M14 family.</text>
</comment>
<dbReference type="GO" id="GO:0008270">
    <property type="term" value="F:zinc ion binding"/>
    <property type="evidence" value="ECO:0007669"/>
    <property type="project" value="InterPro"/>
</dbReference>
<name>A8H9T4_SHEPA</name>
<organism evidence="10 11">
    <name type="scientific">Shewanella pealeana (strain ATCC 700345 / ANG-SQ1)</name>
    <dbReference type="NCBI Taxonomy" id="398579"/>
    <lineage>
        <taxon>Bacteria</taxon>
        <taxon>Pseudomonadati</taxon>
        <taxon>Pseudomonadota</taxon>
        <taxon>Gammaproteobacteria</taxon>
        <taxon>Alteromonadales</taxon>
        <taxon>Shewanellaceae</taxon>
        <taxon>Shewanella</taxon>
    </lineage>
</organism>